<proteinExistence type="predicted"/>
<dbReference type="OrthoDB" id="9781180at2"/>
<reference evidence="1 2" key="1">
    <citation type="submission" date="2016-11" db="EMBL/GenBank/DDBJ databases">
        <authorList>
            <person name="Jaros S."/>
            <person name="Januszkiewicz K."/>
            <person name="Wedrychowicz H."/>
        </authorList>
    </citation>
    <scope>NUCLEOTIDE SEQUENCE [LARGE SCALE GENOMIC DNA]</scope>
    <source>
        <strain evidence="1 2">DSM 15930</strain>
    </source>
</reference>
<dbReference type="InterPro" id="IPR027417">
    <property type="entry name" value="P-loop_NTPase"/>
</dbReference>
<organism evidence="1 2">
    <name type="scientific">Anaerosporobacter mobilis DSM 15930</name>
    <dbReference type="NCBI Taxonomy" id="1120996"/>
    <lineage>
        <taxon>Bacteria</taxon>
        <taxon>Bacillati</taxon>
        <taxon>Bacillota</taxon>
        <taxon>Clostridia</taxon>
        <taxon>Lachnospirales</taxon>
        <taxon>Lachnospiraceae</taxon>
        <taxon>Anaerosporobacter</taxon>
    </lineage>
</organism>
<dbReference type="STRING" id="1120996.SAMN02746066_00347"/>
<keyword evidence="1" id="KW-0418">Kinase</keyword>
<dbReference type="RefSeq" id="WP_073282112.1">
    <property type="nucleotide sequence ID" value="NZ_FRCP01000005.1"/>
</dbReference>
<dbReference type="Pfam" id="PF13189">
    <property type="entry name" value="Cytidylate_kin2"/>
    <property type="match status" value="1"/>
</dbReference>
<evidence type="ECO:0000313" key="1">
    <source>
        <dbReference type="EMBL" id="SHL97930.1"/>
    </source>
</evidence>
<accession>A0A1M7F1M7</accession>
<dbReference type="Gene3D" id="3.40.50.300">
    <property type="entry name" value="P-loop containing nucleotide triphosphate hydrolases"/>
    <property type="match status" value="1"/>
</dbReference>
<protein>
    <submittedName>
        <fullName evidence="1">Cytidylate kinase</fullName>
    </submittedName>
</protein>
<dbReference type="EMBL" id="FRCP01000005">
    <property type="protein sequence ID" value="SHL97930.1"/>
    <property type="molecule type" value="Genomic_DNA"/>
</dbReference>
<gene>
    <name evidence="1" type="ORF">SAMN02746066_00347</name>
</gene>
<dbReference type="AlphaFoldDB" id="A0A1M7F1M7"/>
<evidence type="ECO:0000313" key="2">
    <source>
        <dbReference type="Proteomes" id="UP000184038"/>
    </source>
</evidence>
<keyword evidence="1" id="KW-0808">Transferase</keyword>
<sequence>MKNYVITIARGFGSGGKEIATKLAEELQIPCYERQILTMASQMSGIDESEFVSVDEKLHGSYLTKLLKAVPYNTIIEPTEKDFVSDTNLYNIQAEIIRNLAKTEACIIVGKCADYVLRQYSNVICIYIEAPRHACVASIMNKMNVSEERAHYLIKKTDKYRSNYYKYYTGGKDWTNPINYDLVLNSNRIGREDCVNLIKEYINIKFK</sequence>
<keyword evidence="2" id="KW-1185">Reference proteome</keyword>
<name>A0A1M7F1M7_9FIRM</name>
<dbReference type="SUPFAM" id="SSF52540">
    <property type="entry name" value="P-loop containing nucleoside triphosphate hydrolases"/>
    <property type="match status" value="1"/>
</dbReference>
<dbReference type="Proteomes" id="UP000184038">
    <property type="component" value="Unassembled WGS sequence"/>
</dbReference>
<dbReference type="GO" id="GO:0016301">
    <property type="term" value="F:kinase activity"/>
    <property type="evidence" value="ECO:0007669"/>
    <property type="project" value="UniProtKB-KW"/>
</dbReference>